<name>A0A915INQ2_ROMCU</name>
<dbReference type="WBParaSite" id="nRc.2.0.1.t15500-RA">
    <property type="protein sequence ID" value="nRc.2.0.1.t15500-RA"/>
    <property type="gene ID" value="nRc.2.0.1.g15500"/>
</dbReference>
<evidence type="ECO:0000313" key="2">
    <source>
        <dbReference type="Proteomes" id="UP000887565"/>
    </source>
</evidence>
<dbReference type="Proteomes" id="UP000887565">
    <property type="component" value="Unplaced"/>
</dbReference>
<proteinExistence type="predicted"/>
<keyword evidence="1" id="KW-0472">Membrane</keyword>
<keyword evidence="1" id="KW-0812">Transmembrane</keyword>
<evidence type="ECO:0000256" key="1">
    <source>
        <dbReference type="SAM" id="Phobius"/>
    </source>
</evidence>
<organism evidence="2 3">
    <name type="scientific">Romanomermis culicivorax</name>
    <name type="common">Nematode worm</name>
    <dbReference type="NCBI Taxonomy" id="13658"/>
    <lineage>
        <taxon>Eukaryota</taxon>
        <taxon>Metazoa</taxon>
        <taxon>Ecdysozoa</taxon>
        <taxon>Nematoda</taxon>
        <taxon>Enoplea</taxon>
        <taxon>Dorylaimia</taxon>
        <taxon>Mermithida</taxon>
        <taxon>Mermithoidea</taxon>
        <taxon>Mermithidae</taxon>
        <taxon>Romanomermis</taxon>
    </lineage>
</organism>
<keyword evidence="2" id="KW-1185">Reference proteome</keyword>
<keyword evidence="1" id="KW-1133">Transmembrane helix</keyword>
<accession>A0A915INQ2</accession>
<sequence>MAALKNQMSSFEIILIFICIEIIVVIGLCPLVLDTGIPLYSQAFYIVSEISLFRKQLSHCCSSPHVHVVINIPKQPSIVIRTAPIPVALPYHPTISCAAYCNLHPQLDK</sequence>
<dbReference type="AlphaFoldDB" id="A0A915INQ2"/>
<feature type="transmembrane region" description="Helical" evidence="1">
    <location>
        <begin position="12"/>
        <end position="33"/>
    </location>
</feature>
<reference evidence="3" key="1">
    <citation type="submission" date="2022-11" db="UniProtKB">
        <authorList>
            <consortium name="WormBaseParasite"/>
        </authorList>
    </citation>
    <scope>IDENTIFICATION</scope>
</reference>
<evidence type="ECO:0000313" key="3">
    <source>
        <dbReference type="WBParaSite" id="nRc.2.0.1.t15500-RA"/>
    </source>
</evidence>
<protein>
    <submittedName>
        <fullName evidence="3">Uncharacterized protein</fullName>
    </submittedName>
</protein>